<dbReference type="EMBL" id="CP013928">
    <property type="protein sequence ID" value="AMJ79836.1"/>
    <property type="molecule type" value="Genomic_DNA"/>
</dbReference>
<feature type="domain" description="Choice-of-anchor A" evidence="2">
    <location>
        <begin position="129"/>
        <end position="415"/>
    </location>
</feature>
<dbReference type="Proteomes" id="UP000061468">
    <property type="component" value="Chromosome"/>
</dbReference>
<protein>
    <submittedName>
        <fullName evidence="3">Type IV secretion protein Rhs</fullName>
    </submittedName>
</protein>
<accession>A0AAC9AE89</accession>
<proteinExistence type="predicted"/>
<organism evidence="3 4">
    <name type="scientific">Alteromonas mediterranea</name>
    <dbReference type="NCBI Taxonomy" id="314275"/>
    <lineage>
        <taxon>Bacteria</taxon>
        <taxon>Pseudomonadati</taxon>
        <taxon>Pseudomonadota</taxon>
        <taxon>Gammaproteobacteria</taxon>
        <taxon>Alteromonadales</taxon>
        <taxon>Alteromonadaceae</taxon>
        <taxon>Alteromonas/Salinimonas group</taxon>
        <taxon>Alteromonas</taxon>
    </lineage>
</organism>
<evidence type="ECO:0000313" key="3">
    <source>
        <dbReference type="EMBL" id="AMJ79836.1"/>
    </source>
</evidence>
<evidence type="ECO:0000259" key="2">
    <source>
        <dbReference type="Pfam" id="PF20597"/>
    </source>
</evidence>
<sequence>MHKKILYTAVVAAVMSAPQVSAATIELSEAFNYNAFIFENFEGERSDVEGRLAVGGEMNVTDFNVGLLLSPSVSESALSVGGNLHFTRGDVHGGPTTVSGMVFGSELTFDNALNAQQTVNLINSTVESGGITSQGDVKLGNSKVVSGDVHANTVKLGGPNSVYDSVSNTSEYGSQVANGNVFAESNVELDSSEVNGVVTLNDVNNFTALNGSSAAAVEQDTVSKAVVENVDFNAIASEVTAQSQAFASMRSNGTTTLTCTDANDPNTAVVCSDPNTAKVNTITFSGSDDINIYDVDSSWFSAADKGIVYDFSTTSYNIINVYGESVELFNTGFFNTAFTQENEYFRENGQYRDNDNNKGQRHDGLYTNNILFNFVDADFLTLHSVGVKGSVLAPYAELSFYNGHVDGNVIANSLVTPLVELINDEGETYMAPTGQINNYQFGAINVSEPASIALLFGASFLMLARRRKNQA</sequence>
<keyword evidence="1" id="KW-0732">Signal</keyword>
<feature type="signal peptide" evidence="1">
    <location>
        <begin position="1"/>
        <end position="22"/>
    </location>
</feature>
<dbReference type="InterPro" id="IPR026588">
    <property type="entry name" value="Choice_anch_A"/>
</dbReference>
<feature type="domain" description="Choice-of-anchor A" evidence="2">
    <location>
        <begin position="29"/>
        <end position="121"/>
    </location>
</feature>
<dbReference type="RefSeq" id="WP_015068096.1">
    <property type="nucleotide sequence ID" value="NZ_CAXGIV010000005.1"/>
</dbReference>
<dbReference type="AlphaFoldDB" id="A0AAC9AE89"/>
<reference evidence="3 4" key="1">
    <citation type="submission" date="2015-12" db="EMBL/GenBank/DDBJ databases">
        <title>Intraspecies pangenome expansion in the marine bacterium Alteromonas.</title>
        <authorList>
            <person name="Lopez-Perez M."/>
            <person name="Rodriguez-Valera F."/>
        </authorList>
    </citation>
    <scope>NUCLEOTIDE SEQUENCE [LARGE SCALE GENOMIC DNA]</scope>
    <source>
        <strain evidence="3 4">UM8</strain>
    </source>
</reference>
<name>A0AAC9AE89_9ALTE</name>
<dbReference type="Pfam" id="PF20597">
    <property type="entry name" value="pAdhesive_15"/>
    <property type="match status" value="2"/>
</dbReference>
<evidence type="ECO:0000256" key="1">
    <source>
        <dbReference type="SAM" id="SignalP"/>
    </source>
</evidence>
<dbReference type="NCBIfam" id="TIGR04215">
    <property type="entry name" value="choice_anch_A"/>
    <property type="match status" value="2"/>
</dbReference>
<feature type="chain" id="PRO_5041995279" evidence="1">
    <location>
        <begin position="23"/>
        <end position="471"/>
    </location>
</feature>
<gene>
    <name evidence="3" type="ORF">AV942_16845</name>
</gene>
<evidence type="ECO:0000313" key="4">
    <source>
        <dbReference type="Proteomes" id="UP000061468"/>
    </source>
</evidence>